<dbReference type="Pfam" id="PF01609">
    <property type="entry name" value="DDE_Tnp_1"/>
    <property type="match status" value="1"/>
</dbReference>
<dbReference type="InterPro" id="IPR025161">
    <property type="entry name" value="IS402-like_dom"/>
</dbReference>
<name>W0FWZ4_9ACTN</name>
<dbReference type="GO" id="GO:0003677">
    <property type="term" value="F:DNA binding"/>
    <property type="evidence" value="ECO:0007669"/>
    <property type="project" value="InterPro"/>
</dbReference>
<evidence type="ECO:0000313" key="5">
    <source>
        <dbReference type="EMBL" id="AHF46291.1"/>
    </source>
</evidence>
<evidence type="ECO:0000256" key="1">
    <source>
        <dbReference type="SAM" id="MobiDB-lite"/>
    </source>
</evidence>
<accession>W0FWZ4</accession>
<feature type="region of interest" description="Disordered" evidence="1">
    <location>
        <begin position="1"/>
        <end position="21"/>
    </location>
</feature>
<gene>
    <name evidence="4" type="ORF">pZL1.1</name>
    <name evidence="5" type="ORF">pZL1.126c</name>
</gene>
<evidence type="ECO:0000313" key="4">
    <source>
        <dbReference type="EMBL" id="AHF46166.1"/>
    </source>
</evidence>
<sequence length="294" mass="33559">MRALSDRSGLSPPGSMSERRRYPSDLSDARWALVEPLLASWRDDKARHGLNIGTPPQHDLRDLLDAILYVARTGIPWRYLPHDYPHWNTVYGYFGRWERDGIFEQLNALLRRRVRENEGRSPEPTGFVIDAQSVKTSTNVPAREQGADVGKRIVGRKRSIIIDTTGLMLTVLVTAASIQDSVAGERLLTRLATDHPGIRKGWADRGYREYLVDHAARLGIDLEVVRRIPGTKGFIVLPRRWVVERTLGWLMHHRRLARDYEALPARSTAMIYIAMIALMTRRLTHESTPTWRGA</sequence>
<dbReference type="GO" id="GO:0006313">
    <property type="term" value="P:DNA transposition"/>
    <property type="evidence" value="ECO:0007669"/>
    <property type="project" value="InterPro"/>
</dbReference>
<evidence type="ECO:0000259" key="2">
    <source>
        <dbReference type="Pfam" id="PF01609"/>
    </source>
</evidence>
<protein>
    <submittedName>
        <fullName evidence="4">Transposase IS4</fullName>
    </submittedName>
</protein>
<dbReference type="PANTHER" id="PTHR30007">
    <property type="entry name" value="PHP DOMAIN PROTEIN"/>
    <property type="match status" value="1"/>
</dbReference>
<geneLocation type="plasmid" evidence="4">
    <name>pZL1</name>
</geneLocation>
<dbReference type="NCBIfam" id="NF033580">
    <property type="entry name" value="transpos_IS5_3"/>
    <property type="match status" value="1"/>
</dbReference>
<keyword evidence="4" id="KW-0614">Plasmid</keyword>
<reference evidence="4" key="1">
    <citation type="submission" date="2013-08" db="EMBL/GenBank/DDBJ databases">
        <title>Two distinct conjugal transfer systems on Streptomyces plasmid pZL1.</title>
        <authorList>
            <person name="Zhao L."/>
            <person name="Zhong L."/>
            <person name="Qin Z."/>
        </authorList>
    </citation>
    <scope>NUCLEOTIDE SEQUENCE</scope>
    <source>
        <strain evidence="4">14R-10</strain>
        <plasmid evidence="4">pZL1</plasmid>
    </source>
</reference>
<proteinExistence type="predicted"/>
<evidence type="ECO:0000259" key="3">
    <source>
        <dbReference type="Pfam" id="PF13340"/>
    </source>
</evidence>
<dbReference type="InterPro" id="IPR002559">
    <property type="entry name" value="Transposase_11"/>
</dbReference>
<dbReference type="Pfam" id="PF13340">
    <property type="entry name" value="DUF4096"/>
    <property type="match status" value="1"/>
</dbReference>
<dbReference type="GO" id="GO:0004803">
    <property type="term" value="F:transposase activity"/>
    <property type="evidence" value="ECO:0007669"/>
    <property type="project" value="InterPro"/>
</dbReference>
<dbReference type="AlphaFoldDB" id="W0FWZ4"/>
<dbReference type="EMBL" id="KF501372">
    <property type="protein sequence ID" value="AHF46291.1"/>
    <property type="molecule type" value="Genomic_DNA"/>
</dbReference>
<dbReference type="EMBL" id="KF501372">
    <property type="protein sequence ID" value="AHF46166.1"/>
    <property type="molecule type" value="Genomic_DNA"/>
</dbReference>
<feature type="domain" description="Transposase IS4-like" evidence="2">
    <location>
        <begin position="123"/>
        <end position="278"/>
    </location>
</feature>
<dbReference type="PANTHER" id="PTHR30007:SF0">
    <property type="entry name" value="TRANSPOSASE"/>
    <property type="match status" value="1"/>
</dbReference>
<feature type="domain" description="Insertion element IS402-like" evidence="3">
    <location>
        <begin position="26"/>
        <end position="106"/>
    </location>
</feature>
<organism evidence="4">
    <name type="scientific">Streptomyces sp. 14R-10</name>
    <dbReference type="NCBI Taxonomy" id="1442159"/>
    <lineage>
        <taxon>Bacteria</taxon>
        <taxon>Bacillati</taxon>
        <taxon>Actinomycetota</taxon>
        <taxon>Actinomycetes</taxon>
        <taxon>Kitasatosporales</taxon>
        <taxon>Streptomycetaceae</taxon>
        <taxon>Streptomyces</taxon>
    </lineage>
</organism>